<keyword evidence="3" id="KW-0998">Cell outer membrane</keyword>
<protein>
    <submittedName>
        <fullName evidence="7">Possible outer membrane protein</fullName>
    </submittedName>
</protein>
<sequence>MIRKQIGFLFIFLLSVSFGHANKINALALKNGCSIIQKPSTFFTPTPYAAKINDWSVFGLLDQNAATGWCSGATSKVPYVFVFELSEDFLISNFAFNTFCQKEYKNISAKDIKVEYSMTSAKSGFLPAATYLLEENKYNSFDIAPVKARWIKLTILSNYGNLQWTELMEFEAWGTFVTPGVTAASITGVWNTNFDWVSINKVANGTIYGCYKWKNGEIYLTQVSRKTYTFAWKQNDDEKLSGWCLLVLNKEGTKMNGIWGYGTDTTKFGYWEFSKLQSTPYACSNDAIAAAGIVKKEPVKTEPKLNVMIEIIDKSSTKPIDGHIDIYSQATSVSVISKEGLYSTDISVAPYVIVKTFLPSYYPTLDTFVITAAEQKALYATRIIELSKLSSGTNILLHNVLFERTSYELLSSSLPALDQLVTVMNQYPGMIIELSGHTDNVGSAKKNMELSKNRVESAKKYLVSKGISADRIKSVGYGSKYPVASNDGEQTRKYNRRVELRIITM</sequence>
<dbReference type="InterPro" id="IPR006665">
    <property type="entry name" value="OmpA-like"/>
</dbReference>
<evidence type="ECO:0000256" key="5">
    <source>
        <dbReference type="SAM" id="SignalP"/>
    </source>
</evidence>
<keyword evidence="5" id="KW-0732">Signal</keyword>
<dbReference type="SUPFAM" id="SSF103088">
    <property type="entry name" value="OmpA-like"/>
    <property type="match status" value="1"/>
</dbReference>
<evidence type="ECO:0000256" key="4">
    <source>
        <dbReference type="PROSITE-ProRule" id="PRU00473"/>
    </source>
</evidence>
<dbReference type="PRINTS" id="PR01021">
    <property type="entry name" value="OMPADOMAIN"/>
</dbReference>
<dbReference type="InterPro" id="IPR000421">
    <property type="entry name" value="FA58C"/>
</dbReference>
<dbReference type="InterPro" id="IPR006664">
    <property type="entry name" value="OMP_bac"/>
</dbReference>
<accession>A0A6N4SWJ0</accession>
<gene>
    <name evidence="7" type="primary">yiaD</name>
    <name evidence="7" type="ordered locus">CHU_3536</name>
</gene>
<evidence type="ECO:0000256" key="3">
    <source>
        <dbReference type="ARBA" id="ARBA00023237"/>
    </source>
</evidence>
<evidence type="ECO:0000259" key="6">
    <source>
        <dbReference type="PROSITE" id="PS51123"/>
    </source>
</evidence>
<feature type="chain" id="PRO_5026798721" evidence="5">
    <location>
        <begin position="22"/>
        <end position="505"/>
    </location>
</feature>
<dbReference type="SUPFAM" id="SSF49785">
    <property type="entry name" value="Galactose-binding domain-like"/>
    <property type="match status" value="1"/>
</dbReference>
<dbReference type="InterPro" id="IPR050330">
    <property type="entry name" value="Bact_OuterMem_StrucFunc"/>
</dbReference>
<dbReference type="PROSITE" id="PS51123">
    <property type="entry name" value="OMPA_2"/>
    <property type="match status" value="1"/>
</dbReference>
<name>A0A6N4SWJ0_CYTH3</name>
<feature type="signal peptide" evidence="5">
    <location>
        <begin position="1"/>
        <end position="21"/>
    </location>
</feature>
<feature type="domain" description="OmpA-like" evidence="6">
    <location>
        <begin position="389"/>
        <end position="505"/>
    </location>
</feature>
<dbReference type="GO" id="GO:0009279">
    <property type="term" value="C:cell outer membrane"/>
    <property type="evidence" value="ECO:0007669"/>
    <property type="project" value="UniProtKB-SubCell"/>
</dbReference>
<dbReference type="AlphaFoldDB" id="A0A6N4SWJ0"/>
<keyword evidence="2 4" id="KW-0472">Membrane</keyword>
<proteinExistence type="predicted"/>
<dbReference type="Proteomes" id="UP000001822">
    <property type="component" value="Chromosome"/>
</dbReference>
<dbReference type="PANTHER" id="PTHR30329:SF21">
    <property type="entry name" value="LIPOPROTEIN YIAD-RELATED"/>
    <property type="match status" value="1"/>
</dbReference>
<dbReference type="PANTHER" id="PTHR30329">
    <property type="entry name" value="STATOR ELEMENT OF FLAGELLAR MOTOR COMPLEX"/>
    <property type="match status" value="1"/>
</dbReference>
<keyword evidence="8" id="KW-1185">Reference proteome</keyword>
<dbReference type="Gene3D" id="3.30.1330.60">
    <property type="entry name" value="OmpA-like domain"/>
    <property type="match status" value="1"/>
</dbReference>
<dbReference type="RefSeq" id="WP_011586876.1">
    <property type="nucleotide sequence ID" value="NC_008255.1"/>
</dbReference>
<dbReference type="InterPro" id="IPR008979">
    <property type="entry name" value="Galactose-bd-like_sf"/>
</dbReference>
<dbReference type="Pfam" id="PF00691">
    <property type="entry name" value="OmpA"/>
    <property type="match status" value="1"/>
</dbReference>
<evidence type="ECO:0000256" key="2">
    <source>
        <dbReference type="ARBA" id="ARBA00023136"/>
    </source>
</evidence>
<reference evidence="7 8" key="1">
    <citation type="journal article" date="2007" name="Appl. Environ. Microbiol.">
        <title>Genome sequence of the cellulolytic gliding bacterium Cytophaga hutchinsonii.</title>
        <authorList>
            <person name="Xie G."/>
            <person name="Bruce D.C."/>
            <person name="Challacombe J.F."/>
            <person name="Chertkov O."/>
            <person name="Detter J.C."/>
            <person name="Gilna P."/>
            <person name="Han C.S."/>
            <person name="Lucas S."/>
            <person name="Misra M."/>
            <person name="Myers G.L."/>
            <person name="Richardson P."/>
            <person name="Tapia R."/>
            <person name="Thayer N."/>
            <person name="Thompson L.S."/>
            <person name="Brettin T.S."/>
            <person name="Henrissat B."/>
            <person name="Wilson D.B."/>
            <person name="McBride M.J."/>
        </authorList>
    </citation>
    <scope>NUCLEOTIDE SEQUENCE [LARGE SCALE GENOMIC DNA]</scope>
    <source>
        <strain evidence="8">ATCC 33406 / DSM 1761 / CIP 103989 / NBRC 15051 / NCIMB 9469 / D465</strain>
    </source>
</reference>
<dbReference type="Gene3D" id="2.60.120.260">
    <property type="entry name" value="Galactose-binding domain-like"/>
    <property type="match status" value="1"/>
</dbReference>
<dbReference type="Pfam" id="PF00754">
    <property type="entry name" value="F5_F8_type_C"/>
    <property type="match status" value="1"/>
</dbReference>
<dbReference type="KEGG" id="chu:CHU_3536"/>
<evidence type="ECO:0000256" key="1">
    <source>
        <dbReference type="ARBA" id="ARBA00004442"/>
    </source>
</evidence>
<evidence type="ECO:0000313" key="8">
    <source>
        <dbReference type="Proteomes" id="UP000001822"/>
    </source>
</evidence>
<comment type="subcellular location">
    <subcellularLocation>
        <location evidence="1">Cell outer membrane</location>
    </subcellularLocation>
</comment>
<organism evidence="7 8">
    <name type="scientific">Cytophaga hutchinsonii (strain ATCC 33406 / DSM 1761 / CIP 103989 / NBRC 15051 / NCIMB 9469 / D465)</name>
    <dbReference type="NCBI Taxonomy" id="269798"/>
    <lineage>
        <taxon>Bacteria</taxon>
        <taxon>Pseudomonadati</taxon>
        <taxon>Bacteroidota</taxon>
        <taxon>Cytophagia</taxon>
        <taxon>Cytophagales</taxon>
        <taxon>Cytophagaceae</taxon>
        <taxon>Cytophaga</taxon>
    </lineage>
</organism>
<dbReference type="OrthoDB" id="611024at2"/>
<dbReference type="InterPro" id="IPR036737">
    <property type="entry name" value="OmpA-like_sf"/>
</dbReference>
<dbReference type="EMBL" id="CP000383">
    <property type="protein sequence ID" value="ABG60769.1"/>
    <property type="molecule type" value="Genomic_DNA"/>
</dbReference>
<evidence type="ECO:0000313" key="7">
    <source>
        <dbReference type="EMBL" id="ABG60769.1"/>
    </source>
</evidence>
<dbReference type="CDD" id="cd07185">
    <property type="entry name" value="OmpA_C-like"/>
    <property type="match status" value="1"/>
</dbReference>